<protein>
    <recommendedName>
        <fullName evidence="4">U6 snRNA-associated Sm-like protein LSm4</fullName>
    </recommendedName>
</protein>
<evidence type="ECO:0000313" key="3">
    <source>
        <dbReference type="Proteomes" id="UP000663828"/>
    </source>
</evidence>
<reference evidence="2" key="1">
    <citation type="submission" date="2021-02" db="EMBL/GenBank/DDBJ databases">
        <authorList>
            <person name="Nowell W R."/>
        </authorList>
    </citation>
    <scope>NUCLEOTIDE SEQUENCE</scope>
</reference>
<evidence type="ECO:0008006" key="4">
    <source>
        <dbReference type="Google" id="ProtNLM"/>
    </source>
</evidence>
<dbReference type="SUPFAM" id="SSF50182">
    <property type="entry name" value="Sm-like ribonucleoproteins"/>
    <property type="match status" value="1"/>
</dbReference>
<gene>
    <name evidence="2" type="ORF">XAT740_LOCUS61376</name>
</gene>
<keyword evidence="3" id="KW-1185">Reference proteome</keyword>
<feature type="region of interest" description="Disordered" evidence="1">
    <location>
        <begin position="33"/>
        <end position="102"/>
    </location>
</feature>
<dbReference type="Gene3D" id="2.30.30.100">
    <property type="match status" value="1"/>
</dbReference>
<dbReference type="Proteomes" id="UP000663828">
    <property type="component" value="Unassembled WGS sequence"/>
</dbReference>
<proteinExistence type="predicted"/>
<evidence type="ECO:0000256" key="1">
    <source>
        <dbReference type="SAM" id="MobiDB-lite"/>
    </source>
</evidence>
<dbReference type="InterPro" id="IPR010920">
    <property type="entry name" value="LSM_dom_sf"/>
</dbReference>
<organism evidence="2 3">
    <name type="scientific">Adineta ricciae</name>
    <name type="common">Rotifer</name>
    <dbReference type="NCBI Taxonomy" id="249248"/>
    <lineage>
        <taxon>Eukaryota</taxon>
        <taxon>Metazoa</taxon>
        <taxon>Spiralia</taxon>
        <taxon>Gnathifera</taxon>
        <taxon>Rotifera</taxon>
        <taxon>Eurotatoria</taxon>
        <taxon>Bdelloidea</taxon>
        <taxon>Adinetida</taxon>
        <taxon>Adinetidae</taxon>
        <taxon>Adineta</taxon>
    </lineage>
</organism>
<feature type="non-terminal residue" evidence="2">
    <location>
        <position position="102"/>
    </location>
</feature>
<dbReference type="AlphaFoldDB" id="A0A816HCT3"/>
<dbReference type="EMBL" id="CAJNOR010016069">
    <property type="protein sequence ID" value="CAF1684090.1"/>
    <property type="molecule type" value="Genomic_DNA"/>
</dbReference>
<name>A0A816HCT3_ADIRI</name>
<comment type="caution">
    <text evidence="2">The sequence shown here is derived from an EMBL/GenBank/DDBJ whole genome shotgun (WGS) entry which is preliminary data.</text>
</comment>
<accession>A0A816HCT3</accession>
<evidence type="ECO:0000313" key="2">
    <source>
        <dbReference type="EMBL" id="CAF1684090.1"/>
    </source>
</evidence>
<feature type="compositionally biased region" description="Gly residues" evidence="1">
    <location>
        <begin position="60"/>
        <end position="95"/>
    </location>
</feature>
<sequence length="102" mass="10900">QDGDRFWKIPECYVRGNTIKYLRLPEDVLGLVKEDVNERPTRSGPPSRRPYRGRGDGGRGGHAGGRSGDNRKGGGGGNRGGHQGSRGGGRGGQQGGQFRQGR</sequence>